<evidence type="ECO:0000256" key="13">
    <source>
        <dbReference type="ARBA" id="ARBA00023027"/>
    </source>
</evidence>
<dbReference type="PANTHER" id="PTHR10371:SF3">
    <property type="entry name" value="NADH DEHYDROGENASE [UBIQUINONE] FLAVOPROTEIN 2, MITOCHONDRIAL"/>
    <property type="match status" value="1"/>
</dbReference>
<dbReference type="GO" id="GO:0005743">
    <property type="term" value="C:mitochondrial inner membrane"/>
    <property type="evidence" value="ECO:0007669"/>
    <property type="project" value="UniProtKB-SubCell"/>
</dbReference>
<organism evidence="21 22">
    <name type="scientific">Peromyscus maniculatus bairdii</name>
    <name type="common">Prairie deer mouse</name>
    <dbReference type="NCBI Taxonomy" id="230844"/>
    <lineage>
        <taxon>Eukaryota</taxon>
        <taxon>Metazoa</taxon>
        <taxon>Chordata</taxon>
        <taxon>Craniata</taxon>
        <taxon>Vertebrata</taxon>
        <taxon>Euteleostomi</taxon>
        <taxon>Mammalia</taxon>
        <taxon>Eutheria</taxon>
        <taxon>Euarchontoglires</taxon>
        <taxon>Glires</taxon>
        <taxon>Rodentia</taxon>
        <taxon>Myomorpha</taxon>
        <taxon>Muroidea</taxon>
        <taxon>Cricetidae</taxon>
        <taxon>Neotominae</taxon>
        <taxon>Peromyscus</taxon>
    </lineage>
</organism>
<dbReference type="GO" id="GO:0007399">
    <property type="term" value="P:nervous system development"/>
    <property type="evidence" value="ECO:0007669"/>
    <property type="project" value="Ensembl"/>
</dbReference>
<evidence type="ECO:0000256" key="9">
    <source>
        <dbReference type="ARBA" id="ARBA00022967"/>
    </source>
</evidence>
<keyword evidence="5" id="KW-0679">Respiratory chain</keyword>
<evidence type="ECO:0000256" key="19">
    <source>
        <dbReference type="ARBA" id="ARBA00048769"/>
    </source>
</evidence>
<dbReference type="GO" id="GO:0045271">
    <property type="term" value="C:respiratory chain complex I"/>
    <property type="evidence" value="ECO:0007669"/>
    <property type="project" value="Ensembl"/>
</dbReference>
<evidence type="ECO:0000313" key="22">
    <source>
        <dbReference type="Proteomes" id="UP000694547"/>
    </source>
</evidence>
<feature type="region of interest" description="Disordered" evidence="20">
    <location>
        <begin position="1"/>
        <end position="31"/>
    </location>
</feature>
<reference evidence="21" key="2">
    <citation type="submission" date="2025-08" db="UniProtKB">
        <authorList>
            <consortium name="Ensembl"/>
        </authorList>
    </citation>
    <scope>IDENTIFICATION</scope>
</reference>
<comment type="similarity">
    <text evidence="2">Belongs to the complex I 24 kDa subunit family.</text>
</comment>
<keyword evidence="8" id="KW-0472">Membrane</keyword>
<dbReference type="PROSITE" id="PS01099">
    <property type="entry name" value="COMPLEX1_24K"/>
    <property type="match status" value="1"/>
</dbReference>
<keyword evidence="10" id="KW-0560">Oxidoreductase</keyword>
<evidence type="ECO:0000313" key="21">
    <source>
        <dbReference type="Ensembl" id="ENSPEMP00000033094.1"/>
    </source>
</evidence>
<dbReference type="InterPro" id="IPR041921">
    <property type="entry name" value="NuoE_N"/>
</dbReference>
<dbReference type="InterPro" id="IPR042128">
    <property type="entry name" value="NuoE_dom"/>
</dbReference>
<keyword evidence="6" id="KW-0001">2Fe-2S</keyword>
<evidence type="ECO:0000256" key="12">
    <source>
        <dbReference type="ARBA" id="ARBA00023014"/>
    </source>
</evidence>
<evidence type="ECO:0000256" key="5">
    <source>
        <dbReference type="ARBA" id="ARBA00022660"/>
    </source>
</evidence>
<comment type="subunit">
    <text evidence="15">Core subunit of respiratory chain NADH dehydrogenase (Complex I) which is composed of 45 different subunits. This is a component of the flavoprotein-sulfur (FP) fragment of the enzyme.</text>
</comment>
<comment type="catalytic activity">
    <reaction evidence="19">
        <text>a ubiquinone + NADH + 5 H(+)(in) = a ubiquinol + NAD(+) + 4 H(+)(out)</text>
        <dbReference type="Rhea" id="RHEA:29091"/>
        <dbReference type="Rhea" id="RHEA-COMP:9565"/>
        <dbReference type="Rhea" id="RHEA-COMP:9566"/>
        <dbReference type="ChEBI" id="CHEBI:15378"/>
        <dbReference type="ChEBI" id="CHEBI:16389"/>
        <dbReference type="ChEBI" id="CHEBI:17976"/>
        <dbReference type="ChEBI" id="CHEBI:57540"/>
        <dbReference type="ChEBI" id="CHEBI:57945"/>
        <dbReference type="EC" id="7.1.1.2"/>
    </reaction>
    <physiologicalReaction direction="left-to-right" evidence="19">
        <dbReference type="Rhea" id="RHEA:29092"/>
    </physiologicalReaction>
</comment>
<dbReference type="GO" id="GO:0006120">
    <property type="term" value="P:mitochondrial electron transport, NADH to ubiquinone"/>
    <property type="evidence" value="ECO:0007669"/>
    <property type="project" value="Ensembl"/>
</dbReference>
<dbReference type="EC" id="7.1.1.2" evidence="3"/>
<keyword evidence="5" id="KW-0813">Transport</keyword>
<keyword evidence="14" id="KW-0830">Ubiquinone</keyword>
<dbReference type="SUPFAM" id="SSF52833">
    <property type="entry name" value="Thioredoxin-like"/>
    <property type="match status" value="1"/>
</dbReference>
<dbReference type="Gene3D" id="1.10.10.1590">
    <property type="entry name" value="NADH-quinone oxidoreductase subunit E"/>
    <property type="match status" value="1"/>
</dbReference>
<evidence type="ECO:0000256" key="4">
    <source>
        <dbReference type="ARBA" id="ARBA00021380"/>
    </source>
</evidence>
<feature type="region of interest" description="Disordered" evidence="20">
    <location>
        <begin position="229"/>
        <end position="248"/>
    </location>
</feature>
<comment type="cofactor">
    <cofactor evidence="17">
        <name>[2Fe-2S] cluster</name>
        <dbReference type="ChEBI" id="CHEBI:190135"/>
    </cofactor>
</comment>
<comment type="subcellular location">
    <subcellularLocation>
        <location evidence="1">Mitochondrion inner membrane</location>
        <topology evidence="1">Peripheral membrane protein</topology>
        <orientation evidence="1">Matrix side</orientation>
    </subcellularLocation>
</comment>
<evidence type="ECO:0000256" key="7">
    <source>
        <dbReference type="ARBA" id="ARBA00022723"/>
    </source>
</evidence>
<keyword evidence="5" id="KW-0249">Electron transport</keyword>
<evidence type="ECO:0000256" key="18">
    <source>
        <dbReference type="ARBA" id="ARBA00045293"/>
    </source>
</evidence>
<dbReference type="InterPro" id="IPR036249">
    <property type="entry name" value="Thioredoxin-like_sf"/>
</dbReference>
<accession>A0A8C8W2P3</accession>
<reference evidence="21 22" key="1">
    <citation type="submission" date="2018-10" db="EMBL/GenBank/DDBJ databases">
        <title>Improved assembly of the deer mouse Peromyscus maniculatus genome.</title>
        <authorList>
            <person name="Lassance J.-M."/>
            <person name="Hoekstra H.E."/>
        </authorList>
    </citation>
    <scope>NUCLEOTIDE SEQUENCE [LARGE SCALE GENOMIC DNA]</scope>
</reference>
<dbReference type="PANTHER" id="PTHR10371">
    <property type="entry name" value="NADH DEHYDROGENASE UBIQUINONE FLAVOPROTEIN 2, MITOCHONDRIAL"/>
    <property type="match status" value="1"/>
</dbReference>
<proteinExistence type="inferred from homology"/>
<keyword evidence="8" id="KW-0999">Mitochondrion inner membrane</keyword>
<comment type="function">
    <text evidence="18">Core subunit of the mitochondrial membrane respiratory chain NADH dehydrogenase (Complex I) which catalyzes electron transfer from NADH through the respiratory chain, using ubiquinone as an electron acceptor. Parts of the peripheral arm of the enzyme, where the electrons from NADH are accepted by flavin mononucleotide (FMN) and then passed along a chain of iron-sulfur clusters by electron tunnelling to the final acceptor ubiquinone. Contains one iron-sulfur cluster.</text>
</comment>
<dbReference type="InterPro" id="IPR002023">
    <property type="entry name" value="NuoE-like"/>
</dbReference>
<keyword evidence="22" id="KW-1185">Reference proteome</keyword>
<dbReference type="NCBIfam" id="TIGR01958">
    <property type="entry name" value="nuoE_fam"/>
    <property type="match status" value="1"/>
</dbReference>
<dbReference type="FunFam" id="3.40.30.10:FF:000022">
    <property type="entry name" value="NADH dehydrogenase flavoprotein 2, mitochondrial"/>
    <property type="match status" value="1"/>
</dbReference>
<dbReference type="Gene3D" id="3.40.30.10">
    <property type="entry name" value="Glutaredoxin"/>
    <property type="match status" value="1"/>
</dbReference>
<evidence type="ECO:0000256" key="20">
    <source>
        <dbReference type="SAM" id="MobiDB-lite"/>
    </source>
</evidence>
<dbReference type="AlphaFoldDB" id="A0A8C8W2P3"/>
<evidence type="ECO:0000256" key="2">
    <source>
        <dbReference type="ARBA" id="ARBA00010643"/>
    </source>
</evidence>
<evidence type="ECO:0000256" key="10">
    <source>
        <dbReference type="ARBA" id="ARBA00023002"/>
    </source>
</evidence>
<evidence type="ECO:0000256" key="11">
    <source>
        <dbReference type="ARBA" id="ARBA00023004"/>
    </source>
</evidence>
<keyword evidence="7" id="KW-0479">Metal-binding</keyword>
<evidence type="ECO:0000256" key="6">
    <source>
        <dbReference type="ARBA" id="ARBA00022714"/>
    </source>
</evidence>
<dbReference type="GO" id="GO:0048738">
    <property type="term" value="P:cardiac muscle tissue development"/>
    <property type="evidence" value="ECO:0007669"/>
    <property type="project" value="Ensembl"/>
</dbReference>
<evidence type="ECO:0000256" key="15">
    <source>
        <dbReference type="ARBA" id="ARBA00025820"/>
    </source>
</evidence>
<evidence type="ECO:0000256" key="16">
    <source>
        <dbReference type="ARBA" id="ARBA00030583"/>
    </source>
</evidence>
<dbReference type="GO" id="GO:0003954">
    <property type="term" value="F:NADH dehydrogenase activity"/>
    <property type="evidence" value="ECO:0007669"/>
    <property type="project" value="TreeGrafter"/>
</dbReference>
<dbReference type="GO" id="GO:0051537">
    <property type="term" value="F:2 iron, 2 sulfur cluster binding"/>
    <property type="evidence" value="ECO:0007669"/>
    <property type="project" value="UniProtKB-KW"/>
</dbReference>
<protein>
    <recommendedName>
        <fullName evidence="4">NADH dehydrogenase [ubiquinone] flavoprotein 2, mitochondrial</fullName>
        <ecNumber evidence="3">7.1.1.2</ecNumber>
    </recommendedName>
    <alternativeName>
        <fullName evidence="16">NADH-ubiquinone oxidoreductase 24 kDa subunit</fullName>
    </alternativeName>
</protein>
<evidence type="ECO:0000256" key="17">
    <source>
        <dbReference type="ARBA" id="ARBA00034078"/>
    </source>
</evidence>
<dbReference type="CDD" id="cd03064">
    <property type="entry name" value="TRX_Fd_NuoE"/>
    <property type="match status" value="1"/>
</dbReference>
<dbReference type="GO" id="GO:0008137">
    <property type="term" value="F:NADH dehydrogenase (ubiquinone) activity"/>
    <property type="evidence" value="ECO:0007669"/>
    <property type="project" value="UniProtKB-EC"/>
</dbReference>
<dbReference type="GO" id="GO:0046872">
    <property type="term" value="F:metal ion binding"/>
    <property type="evidence" value="ECO:0007669"/>
    <property type="project" value="UniProtKB-KW"/>
</dbReference>
<evidence type="ECO:0000256" key="14">
    <source>
        <dbReference type="ARBA" id="ARBA00023075"/>
    </source>
</evidence>
<evidence type="ECO:0000256" key="3">
    <source>
        <dbReference type="ARBA" id="ARBA00012944"/>
    </source>
</evidence>
<evidence type="ECO:0000256" key="8">
    <source>
        <dbReference type="ARBA" id="ARBA00022792"/>
    </source>
</evidence>
<keyword evidence="12" id="KW-0411">Iron-sulfur</keyword>
<feature type="compositionally biased region" description="Basic and acidic residues" evidence="20">
    <location>
        <begin position="1"/>
        <end position="25"/>
    </location>
</feature>
<dbReference type="Pfam" id="PF01257">
    <property type="entry name" value="2Fe-2S_thioredx"/>
    <property type="match status" value="2"/>
</dbReference>
<dbReference type="FunFam" id="1.10.10.1590:FF:000001">
    <property type="entry name" value="NADH-quinone oxidoreductase subunit E"/>
    <property type="match status" value="1"/>
</dbReference>
<name>A0A8C8W2P3_PERMB</name>
<keyword evidence="11" id="KW-0408">Iron</keyword>
<dbReference type="GeneTree" id="ENSGT00390000017580"/>
<keyword evidence="13" id="KW-0520">NAD</keyword>
<evidence type="ECO:0000256" key="1">
    <source>
        <dbReference type="ARBA" id="ARBA00004443"/>
    </source>
</evidence>
<dbReference type="Ensembl" id="ENSPEMT00000033521.1">
    <property type="protein sequence ID" value="ENSPEMP00000033094.1"/>
    <property type="gene ID" value="ENSPEMG00000014352.2"/>
</dbReference>
<reference evidence="21" key="3">
    <citation type="submission" date="2025-09" db="UniProtKB">
        <authorList>
            <consortium name="Ensembl"/>
        </authorList>
    </citation>
    <scope>IDENTIFICATION</scope>
</reference>
<keyword evidence="8" id="KW-0496">Mitochondrion</keyword>
<dbReference type="Proteomes" id="UP000694547">
    <property type="component" value="Chromosome 13"/>
</dbReference>
<sequence length="248" mass="27618">MIPEEEKTHKGESQGVRARESERSRRWPHARNLHKTAVQNGAGGALFVHRDTPENNPDTPFDFTPENYKRIEAIVKNYPEGHKAAAVLPVLDLAQRQNGWLPISAMNKVAEVLQVPPMRVYEVATFYTMYNRKPVGKYHIQLEAKPELLLMIYILGIKVGETTPDKMFTLIEVECLGACVNAPMVQINDNYYEDLTPKDIEVIIDELRAGKVPKPGPRSGRFCCEPAGGLTSLTEPPKGPGFGVQAGL</sequence>
<keyword evidence="9" id="KW-1278">Translocase</keyword>